<evidence type="ECO:0000259" key="9">
    <source>
        <dbReference type="PROSITE" id="PS50102"/>
    </source>
</evidence>
<keyword evidence="11" id="KW-1185">Reference proteome</keyword>
<dbReference type="HOGENOM" id="CLU_012062_15_5_1"/>
<reference evidence="10" key="2">
    <citation type="submission" date="2024-10" db="UniProtKB">
        <authorList>
            <consortium name="EnsemblProtists"/>
        </authorList>
    </citation>
    <scope>IDENTIFICATION</scope>
</reference>
<keyword evidence="6 8" id="KW-0694">RNA-binding</keyword>
<accession>A0A0D3KAD2</accession>
<evidence type="ECO:0000313" key="10">
    <source>
        <dbReference type="EnsemblProtists" id="EOD32717"/>
    </source>
</evidence>
<dbReference type="PANTHER" id="PTHR24012">
    <property type="entry name" value="RNA BINDING PROTEIN"/>
    <property type="match status" value="1"/>
</dbReference>
<dbReference type="InterPro" id="IPR035979">
    <property type="entry name" value="RBD_domain_sf"/>
</dbReference>
<sequence>MVQAGSVVKLFVGQIPKTLEEDGVREVFQEYGEIAEIVILRDRRSGMHQGCCFVKYNGLQAAQAAISALHNQRSLPPLRNPLQVRFADSGSNGGERGQTNAENKLFVGGVPSGCGEKELRQLFGTYGEVQDVYILASKYGSQEGQRGCAFVRYASPQSCVVAINALHGK</sequence>
<comment type="similarity">
    <text evidence="3">Belongs to the CELF/BRUNOL family.</text>
</comment>
<dbReference type="RefSeq" id="XP_005785146.1">
    <property type="nucleotide sequence ID" value="XM_005785089.1"/>
</dbReference>
<evidence type="ECO:0000256" key="1">
    <source>
        <dbReference type="ARBA" id="ARBA00004123"/>
    </source>
</evidence>
<dbReference type="InterPro" id="IPR012677">
    <property type="entry name" value="Nucleotide-bd_a/b_plait_sf"/>
</dbReference>
<dbReference type="OMA" id="NEMYKFR"/>
<keyword evidence="5" id="KW-0677">Repeat</keyword>
<dbReference type="Gene3D" id="3.30.70.330">
    <property type="match status" value="2"/>
</dbReference>
<dbReference type="GO" id="GO:0005737">
    <property type="term" value="C:cytoplasm"/>
    <property type="evidence" value="ECO:0007669"/>
    <property type="project" value="UniProtKB-SubCell"/>
</dbReference>
<dbReference type="AlphaFoldDB" id="A0A0D3KAD2"/>
<dbReference type="GO" id="GO:0003723">
    <property type="term" value="F:RNA binding"/>
    <property type="evidence" value="ECO:0007669"/>
    <property type="project" value="UniProtKB-UniRule"/>
</dbReference>
<feature type="domain" description="RRM" evidence="9">
    <location>
        <begin position="8"/>
        <end position="89"/>
    </location>
</feature>
<dbReference type="PaxDb" id="2903-EOD32717"/>
<evidence type="ECO:0000256" key="3">
    <source>
        <dbReference type="ARBA" id="ARBA00009621"/>
    </source>
</evidence>
<dbReference type="GeneID" id="17277989"/>
<evidence type="ECO:0000256" key="4">
    <source>
        <dbReference type="ARBA" id="ARBA00022490"/>
    </source>
</evidence>
<reference evidence="11" key="1">
    <citation type="journal article" date="2013" name="Nature">
        <title>Pan genome of the phytoplankton Emiliania underpins its global distribution.</title>
        <authorList>
            <person name="Read B.A."/>
            <person name="Kegel J."/>
            <person name="Klute M.J."/>
            <person name="Kuo A."/>
            <person name="Lefebvre S.C."/>
            <person name="Maumus F."/>
            <person name="Mayer C."/>
            <person name="Miller J."/>
            <person name="Monier A."/>
            <person name="Salamov A."/>
            <person name="Young J."/>
            <person name="Aguilar M."/>
            <person name="Claverie J.M."/>
            <person name="Frickenhaus S."/>
            <person name="Gonzalez K."/>
            <person name="Herman E.K."/>
            <person name="Lin Y.C."/>
            <person name="Napier J."/>
            <person name="Ogata H."/>
            <person name="Sarno A.F."/>
            <person name="Shmutz J."/>
            <person name="Schroeder D."/>
            <person name="de Vargas C."/>
            <person name="Verret F."/>
            <person name="von Dassow P."/>
            <person name="Valentin K."/>
            <person name="Van de Peer Y."/>
            <person name="Wheeler G."/>
            <person name="Dacks J.B."/>
            <person name="Delwiche C.F."/>
            <person name="Dyhrman S.T."/>
            <person name="Glockner G."/>
            <person name="John U."/>
            <person name="Richards T."/>
            <person name="Worden A.Z."/>
            <person name="Zhang X."/>
            <person name="Grigoriev I.V."/>
            <person name="Allen A.E."/>
            <person name="Bidle K."/>
            <person name="Borodovsky M."/>
            <person name="Bowler C."/>
            <person name="Brownlee C."/>
            <person name="Cock J.M."/>
            <person name="Elias M."/>
            <person name="Gladyshev V.N."/>
            <person name="Groth M."/>
            <person name="Guda C."/>
            <person name="Hadaegh A."/>
            <person name="Iglesias-Rodriguez M.D."/>
            <person name="Jenkins J."/>
            <person name="Jones B.M."/>
            <person name="Lawson T."/>
            <person name="Leese F."/>
            <person name="Lindquist E."/>
            <person name="Lobanov A."/>
            <person name="Lomsadze A."/>
            <person name="Malik S.B."/>
            <person name="Marsh M.E."/>
            <person name="Mackinder L."/>
            <person name="Mock T."/>
            <person name="Mueller-Roeber B."/>
            <person name="Pagarete A."/>
            <person name="Parker M."/>
            <person name="Probert I."/>
            <person name="Quesneville H."/>
            <person name="Raines C."/>
            <person name="Rensing S.A."/>
            <person name="Riano-Pachon D.M."/>
            <person name="Richier S."/>
            <person name="Rokitta S."/>
            <person name="Shiraiwa Y."/>
            <person name="Soanes D.M."/>
            <person name="van der Giezen M."/>
            <person name="Wahlund T.M."/>
            <person name="Williams B."/>
            <person name="Wilson W."/>
            <person name="Wolfe G."/>
            <person name="Wurch L.L."/>
        </authorList>
    </citation>
    <scope>NUCLEOTIDE SEQUENCE</scope>
</reference>
<dbReference type="InterPro" id="IPR000504">
    <property type="entry name" value="RRM_dom"/>
</dbReference>
<comment type="subcellular location">
    <subcellularLocation>
        <location evidence="2">Cytoplasm</location>
    </subcellularLocation>
    <subcellularLocation>
        <location evidence="1">Nucleus</location>
    </subcellularLocation>
</comment>
<dbReference type="FunFam" id="3.30.70.330:FF:000010">
    <property type="entry name" value="CUGBP Elav-like family member 4 isoform 3"/>
    <property type="match status" value="1"/>
</dbReference>
<dbReference type="eggNOG" id="KOG0144">
    <property type="taxonomic scope" value="Eukaryota"/>
</dbReference>
<name>A0A0D3KAD2_EMIH1</name>
<dbReference type="Proteomes" id="UP000013827">
    <property type="component" value="Unassembled WGS sequence"/>
</dbReference>
<protein>
    <recommendedName>
        <fullName evidence="9">RRM domain-containing protein</fullName>
    </recommendedName>
</protein>
<dbReference type="SUPFAM" id="SSF54928">
    <property type="entry name" value="RNA-binding domain, RBD"/>
    <property type="match status" value="1"/>
</dbReference>
<proteinExistence type="inferred from homology"/>
<dbReference type="Pfam" id="PF00076">
    <property type="entry name" value="RRM_1"/>
    <property type="match status" value="2"/>
</dbReference>
<keyword evidence="7" id="KW-0539">Nucleus</keyword>
<organism evidence="10 11">
    <name type="scientific">Emiliania huxleyi (strain CCMP1516)</name>
    <dbReference type="NCBI Taxonomy" id="280463"/>
    <lineage>
        <taxon>Eukaryota</taxon>
        <taxon>Haptista</taxon>
        <taxon>Haptophyta</taxon>
        <taxon>Prymnesiophyceae</taxon>
        <taxon>Isochrysidales</taxon>
        <taxon>Noelaerhabdaceae</taxon>
        <taxon>Emiliania</taxon>
    </lineage>
</organism>
<evidence type="ECO:0000256" key="7">
    <source>
        <dbReference type="ARBA" id="ARBA00023242"/>
    </source>
</evidence>
<evidence type="ECO:0000256" key="6">
    <source>
        <dbReference type="ARBA" id="ARBA00022884"/>
    </source>
</evidence>
<evidence type="ECO:0000256" key="8">
    <source>
        <dbReference type="PROSITE-ProRule" id="PRU00176"/>
    </source>
</evidence>
<keyword evidence="4" id="KW-0963">Cytoplasm</keyword>
<feature type="domain" description="RRM" evidence="9">
    <location>
        <begin position="103"/>
        <end position="169"/>
    </location>
</feature>
<evidence type="ECO:0000256" key="2">
    <source>
        <dbReference type="ARBA" id="ARBA00004496"/>
    </source>
</evidence>
<evidence type="ECO:0000313" key="11">
    <source>
        <dbReference type="Proteomes" id="UP000013827"/>
    </source>
</evidence>
<dbReference type="GO" id="GO:0005634">
    <property type="term" value="C:nucleus"/>
    <property type="evidence" value="ECO:0007669"/>
    <property type="project" value="UniProtKB-SubCell"/>
</dbReference>
<dbReference type="PROSITE" id="PS50102">
    <property type="entry name" value="RRM"/>
    <property type="match status" value="2"/>
</dbReference>
<evidence type="ECO:0000256" key="5">
    <source>
        <dbReference type="ARBA" id="ARBA00022737"/>
    </source>
</evidence>
<dbReference type="KEGG" id="ehx:EMIHUDRAFT_71934"/>
<dbReference type="EnsemblProtists" id="EOD32717">
    <property type="protein sequence ID" value="EOD32717"/>
    <property type="gene ID" value="EMIHUDRAFT_71934"/>
</dbReference>
<dbReference type="SMART" id="SM00360">
    <property type="entry name" value="RRM"/>
    <property type="match status" value="2"/>
</dbReference>